<dbReference type="Pfam" id="PF08281">
    <property type="entry name" value="Sigma70_r4_2"/>
    <property type="match status" value="1"/>
</dbReference>
<evidence type="ECO:0000313" key="8">
    <source>
        <dbReference type="Proteomes" id="UP000198964"/>
    </source>
</evidence>
<dbReference type="InterPro" id="IPR013249">
    <property type="entry name" value="RNA_pol_sigma70_r4_t2"/>
</dbReference>
<keyword evidence="4" id="KW-0804">Transcription</keyword>
<dbReference type="InterPro" id="IPR013325">
    <property type="entry name" value="RNA_pol_sigma_r2"/>
</dbReference>
<dbReference type="Gene3D" id="1.10.10.10">
    <property type="entry name" value="Winged helix-like DNA-binding domain superfamily/Winged helix DNA-binding domain"/>
    <property type="match status" value="1"/>
</dbReference>
<dbReference type="InterPro" id="IPR014284">
    <property type="entry name" value="RNA_pol_sigma-70_dom"/>
</dbReference>
<evidence type="ECO:0000256" key="4">
    <source>
        <dbReference type="ARBA" id="ARBA00023163"/>
    </source>
</evidence>
<evidence type="ECO:0000256" key="2">
    <source>
        <dbReference type="ARBA" id="ARBA00023015"/>
    </source>
</evidence>
<dbReference type="InterPro" id="IPR013324">
    <property type="entry name" value="RNA_pol_sigma_r3/r4-like"/>
</dbReference>
<evidence type="ECO:0000256" key="1">
    <source>
        <dbReference type="ARBA" id="ARBA00010641"/>
    </source>
</evidence>
<feature type="domain" description="RNA polymerase sigma factor 70 region 4 type 2" evidence="6">
    <location>
        <begin position="124"/>
        <end position="171"/>
    </location>
</feature>
<evidence type="ECO:0000256" key="3">
    <source>
        <dbReference type="ARBA" id="ARBA00023082"/>
    </source>
</evidence>
<dbReference type="InterPro" id="IPR036388">
    <property type="entry name" value="WH-like_DNA-bd_sf"/>
</dbReference>
<dbReference type="Gene3D" id="1.10.1740.10">
    <property type="match status" value="1"/>
</dbReference>
<dbReference type="Pfam" id="PF04542">
    <property type="entry name" value="Sigma70_r2"/>
    <property type="match status" value="1"/>
</dbReference>
<proteinExistence type="inferred from homology"/>
<dbReference type="PANTHER" id="PTHR43133:SF46">
    <property type="entry name" value="RNA POLYMERASE SIGMA-70 FACTOR ECF SUBFAMILY"/>
    <property type="match status" value="1"/>
</dbReference>
<evidence type="ECO:0000259" key="6">
    <source>
        <dbReference type="Pfam" id="PF08281"/>
    </source>
</evidence>
<evidence type="ECO:0000259" key="5">
    <source>
        <dbReference type="Pfam" id="PF04542"/>
    </source>
</evidence>
<dbReference type="EMBL" id="FONW01000006">
    <property type="protein sequence ID" value="SFF44261.1"/>
    <property type="molecule type" value="Genomic_DNA"/>
</dbReference>
<reference evidence="7 8" key="1">
    <citation type="submission" date="2016-10" db="EMBL/GenBank/DDBJ databases">
        <authorList>
            <person name="de Groot N.N."/>
        </authorList>
    </citation>
    <scope>NUCLEOTIDE SEQUENCE [LARGE SCALE GENOMIC DNA]</scope>
    <source>
        <strain evidence="7 8">CGMCC 1.9156</strain>
    </source>
</reference>
<feature type="domain" description="RNA polymerase sigma-70 region 2" evidence="5">
    <location>
        <begin position="27"/>
        <end position="93"/>
    </location>
</feature>
<dbReference type="InterPro" id="IPR039425">
    <property type="entry name" value="RNA_pol_sigma-70-like"/>
</dbReference>
<dbReference type="InterPro" id="IPR014327">
    <property type="entry name" value="RNA_pol_sigma70_bacteroid"/>
</dbReference>
<dbReference type="Proteomes" id="UP000198964">
    <property type="component" value="Unassembled WGS sequence"/>
</dbReference>
<sequence length="194" mass="22843">MSVSPNISDQDLTRLLRTGSKDAFRVLFDRYGGRLQYFALSYLKSEHDSEELVQDVFLKLWEKREILDCSGNLRSYIFKVAVNSIYDFIRRKNVEQAFVEFAAGNQAEVDSTWDDVVYNDMVLQIGRLMDKMPEQRRRIFKMSREKGMSNEQIAAELSLSKRTVENQLYRATNFLKENLRHSPMTAILFYYLFC</sequence>
<dbReference type="GO" id="GO:0003677">
    <property type="term" value="F:DNA binding"/>
    <property type="evidence" value="ECO:0007669"/>
    <property type="project" value="InterPro"/>
</dbReference>
<dbReference type="AlphaFoldDB" id="A0A1I2IUT0"/>
<dbReference type="SUPFAM" id="SSF88946">
    <property type="entry name" value="Sigma2 domain of RNA polymerase sigma factors"/>
    <property type="match status" value="1"/>
</dbReference>
<keyword evidence="2" id="KW-0805">Transcription regulation</keyword>
<dbReference type="RefSeq" id="WP_170846953.1">
    <property type="nucleotide sequence ID" value="NZ_FONW01000006.1"/>
</dbReference>
<evidence type="ECO:0000313" key="7">
    <source>
        <dbReference type="EMBL" id="SFF44261.1"/>
    </source>
</evidence>
<dbReference type="GO" id="GO:0016987">
    <property type="term" value="F:sigma factor activity"/>
    <property type="evidence" value="ECO:0007669"/>
    <property type="project" value="UniProtKB-KW"/>
</dbReference>
<comment type="similarity">
    <text evidence="1">Belongs to the sigma-70 factor family. ECF subfamily.</text>
</comment>
<keyword evidence="3" id="KW-0731">Sigma factor</keyword>
<dbReference type="InterPro" id="IPR007627">
    <property type="entry name" value="RNA_pol_sigma70_r2"/>
</dbReference>
<accession>A0A1I2IUT0</accession>
<name>A0A1I2IUT0_9BACT</name>
<gene>
    <name evidence="7" type="ORF">SAMN05216283_106171</name>
</gene>
<dbReference type="STRING" id="655355.SAMN05216283_106171"/>
<dbReference type="PANTHER" id="PTHR43133">
    <property type="entry name" value="RNA POLYMERASE ECF-TYPE SIGMA FACTO"/>
    <property type="match status" value="1"/>
</dbReference>
<dbReference type="NCBIfam" id="TIGR02985">
    <property type="entry name" value="Sig70_bacteroi1"/>
    <property type="match status" value="1"/>
</dbReference>
<keyword evidence="8" id="KW-1185">Reference proteome</keyword>
<protein>
    <submittedName>
        <fullName evidence="7">RNA polymerase sigma-70 factor, ECF subfamily</fullName>
    </submittedName>
</protein>
<dbReference type="SUPFAM" id="SSF88659">
    <property type="entry name" value="Sigma3 and sigma4 domains of RNA polymerase sigma factors"/>
    <property type="match status" value="1"/>
</dbReference>
<organism evidence="7 8">
    <name type="scientific">Sunxiuqinia elliptica</name>
    <dbReference type="NCBI Taxonomy" id="655355"/>
    <lineage>
        <taxon>Bacteria</taxon>
        <taxon>Pseudomonadati</taxon>
        <taxon>Bacteroidota</taxon>
        <taxon>Bacteroidia</taxon>
        <taxon>Marinilabiliales</taxon>
        <taxon>Prolixibacteraceae</taxon>
        <taxon>Sunxiuqinia</taxon>
    </lineage>
</organism>
<dbReference type="NCBIfam" id="TIGR02937">
    <property type="entry name" value="sigma70-ECF"/>
    <property type="match status" value="1"/>
</dbReference>
<dbReference type="GO" id="GO:0006352">
    <property type="term" value="P:DNA-templated transcription initiation"/>
    <property type="evidence" value="ECO:0007669"/>
    <property type="project" value="InterPro"/>
</dbReference>